<reference evidence="3 4" key="1">
    <citation type="submission" date="2024-01" db="EMBL/GenBank/DDBJ databases">
        <title>Draft genome sequence of Gordonia sp. PKS22-38.</title>
        <authorList>
            <person name="Suphannarot A."/>
            <person name="Mingma R."/>
        </authorList>
    </citation>
    <scope>NUCLEOTIDE SEQUENCE [LARGE SCALE GENOMIC DNA]</scope>
    <source>
        <strain evidence="3 4">PKS22-38</strain>
    </source>
</reference>
<dbReference type="RefSeq" id="WP_330503021.1">
    <property type="nucleotide sequence ID" value="NZ_JAZDUE010000001.1"/>
</dbReference>
<keyword evidence="4" id="KW-1185">Reference proteome</keyword>
<evidence type="ECO:0000313" key="4">
    <source>
        <dbReference type="Proteomes" id="UP001335729"/>
    </source>
</evidence>
<dbReference type="EMBL" id="JAZDUE010000001">
    <property type="protein sequence ID" value="MEE4021700.1"/>
    <property type="molecule type" value="Genomic_DNA"/>
</dbReference>
<dbReference type="Pfam" id="PF13519">
    <property type="entry name" value="VWA_2"/>
    <property type="match status" value="1"/>
</dbReference>
<feature type="compositionally biased region" description="Low complexity" evidence="1">
    <location>
        <begin position="210"/>
        <end position="231"/>
    </location>
</feature>
<evidence type="ECO:0000256" key="1">
    <source>
        <dbReference type="SAM" id="MobiDB-lite"/>
    </source>
</evidence>
<gene>
    <name evidence="3" type="ORF">V1Y59_01310</name>
</gene>
<name>A0ABU7MN36_9ACTN</name>
<evidence type="ECO:0000313" key="3">
    <source>
        <dbReference type="EMBL" id="MEE4021700.1"/>
    </source>
</evidence>
<organism evidence="3 4">
    <name type="scientific">Gordonia prachuapensis</name>
    <dbReference type="NCBI Taxonomy" id="3115651"/>
    <lineage>
        <taxon>Bacteria</taxon>
        <taxon>Bacillati</taxon>
        <taxon>Actinomycetota</taxon>
        <taxon>Actinomycetes</taxon>
        <taxon>Mycobacteriales</taxon>
        <taxon>Gordoniaceae</taxon>
        <taxon>Gordonia</taxon>
    </lineage>
</organism>
<comment type="caution">
    <text evidence="3">The sequence shown here is derived from an EMBL/GenBank/DDBJ whole genome shotgun (WGS) entry which is preliminary data.</text>
</comment>
<dbReference type="PANTHER" id="PTHR43473">
    <property type="entry name" value="MAGNESIUM-CHELATASE SUBUNIT CHLD, CHLOROPLASTIC"/>
    <property type="match status" value="1"/>
</dbReference>
<dbReference type="SUPFAM" id="SSF53300">
    <property type="entry name" value="vWA-like"/>
    <property type="match status" value="1"/>
</dbReference>
<dbReference type="Proteomes" id="UP001335729">
    <property type="component" value="Unassembled WGS sequence"/>
</dbReference>
<protein>
    <submittedName>
        <fullName evidence="3">VWA domain-containing protein</fullName>
    </submittedName>
</protein>
<evidence type="ECO:0000259" key="2">
    <source>
        <dbReference type="Pfam" id="PF13519"/>
    </source>
</evidence>
<proteinExistence type="predicted"/>
<accession>A0ABU7MN36</accession>
<dbReference type="InterPro" id="IPR036465">
    <property type="entry name" value="vWFA_dom_sf"/>
</dbReference>
<dbReference type="Gene3D" id="3.40.50.410">
    <property type="entry name" value="von Willebrand factor, type A domain"/>
    <property type="match status" value="1"/>
</dbReference>
<dbReference type="PANTHER" id="PTHR43473:SF2">
    <property type="entry name" value="MAGNESIUM-CHELATASE SUBUNIT CHLD, CHLOROPLASTIC"/>
    <property type="match status" value="1"/>
</dbReference>
<sequence>MTVLPWQRHPESLLTSGQERLCRVWRTSGTFGLLLVGDAWSREVLMKHLTLPGAPVLTASMSESDLIADRSATGAPTPSIFERATGAGMMIPSADLVDPAVATMIPCDRLLASAPDVESVPAVLLSRLPVVVGLGVRPTVRSRRLPEPDNAQIDAWVVGSLAANGLNDHRLEIGAVRCLTTLAADSASLSTTLARHIVEPRLAPMVEASAAPETADGAPPADAPASGNAAGELGRDEADVSRVPETHADHVAMPEWATVPTARRYAAKRSPGRRGALVRARRGRVRRVVDYDAALGLDVLQTLTAAGRSGQLDRDALRSSIRVRRGGRLTVIIVDRSDSMSGVRGRVAAATALGALGETIANRSMVAVIAARGAAAEVVVEPTRDLLDAHAVIAGLPAGGGTPLASAFLLAVGLLEDDPDIQARVLVLSDGGTNVRLEDEVTPESDSALAQSETALKLLVQRSEQVVVIPTANPGVRVRPDDLEWFTRAGAIVRGPGDREDRGN</sequence>
<feature type="domain" description="VWFA" evidence="2">
    <location>
        <begin position="330"/>
        <end position="431"/>
    </location>
</feature>
<feature type="region of interest" description="Disordered" evidence="1">
    <location>
        <begin position="209"/>
        <end position="243"/>
    </location>
</feature>
<dbReference type="InterPro" id="IPR002035">
    <property type="entry name" value="VWF_A"/>
</dbReference>
<feature type="compositionally biased region" description="Basic and acidic residues" evidence="1">
    <location>
        <begin position="233"/>
        <end position="243"/>
    </location>
</feature>